<gene>
    <name evidence="1" type="ORF">V6N12_067389</name>
</gene>
<reference evidence="1 2" key="1">
    <citation type="journal article" date="2024" name="G3 (Bethesda)">
        <title>Genome assembly of Hibiscus sabdariffa L. provides insights into metabolisms of medicinal natural products.</title>
        <authorList>
            <person name="Kim T."/>
        </authorList>
    </citation>
    <scope>NUCLEOTIDE SEQUENCE [LARGE SCALE GENOMIC DNA]</scope>
    <source>
        <strain evidence="1">TK-2024</strain>
        <tissue evidence="1">Old leaves</tissue>
    </source>
</reference>
<comment type="caution">
    <text evidence="1">The sequence shown here is derived from an EMBL/GenBank/DDBJ whole genome shotgun (WGS) entry which is preliminary data.</text>
</comment>
<evidence type="ECO:0000313" key="1">
    <source>
        <dbReference type="EMBL" id="KAK8505423.1"/>
    </source>
</evidence>
<organism evidence="1 2">
    <name type="scientific">Hibiscus sabdariffa</name>
    <name type="common">roselle</name>
    <dbReference type="NCBI Taxonomy" id="183260"/>
    <lineage>
        <taxon>Eukaryota</taxon>
        <taxon>Viridiplantae</taxon>
        <taxon>Streptophyta</taxon>
        <taxon>Embryophyta</taxon>
        <taxon>Tracheophyta</taxon>
        <taxon>Spermatophyta</taxon>
        <taxon>Magnoliopsida</taxon>
        <taxon>eudicotyledons</taxon>
        <taxon>Gunneridae</taxon>
        <taxon>Pentapetalae</taxon>
        <taxon>rosids</taxon>
        <taxon>malvids</taxon>
        <taxon>Malvales</taxon>
        <taxon>Malvaceae</taxon>
        <taxon>Malvoideae</taxon>
        <taxon>Hibiscus</taxon>
    </lineage>
</organism>
<evidence type="ECO:0000313" key="2">
    <source>
        <dbReference type="Proteomes" id="UP001472677"/>
    </source>
</evidence>
<accession>A0ABR2BG61</accession>
<keyword evidence="2" id="KW-1185">Reference proteome</keyword>
<dbReference type="EMBL" id="JBBPBM010000128">
    <property type="protein sequence ID" value="KAK8505423.1"/>
    <property type="molecule type" value="Genomic_DNA"/>
</dbReference>
<dbReference type="Proteomes" id="UP001472677">
    <property type="component" value="Unassembled WGS sequence"/>
</dbReference>
<protein>
    <submittedName>
        <fullName evidence="1">Uncharacterized protein</fullName>
    </submittedName>
</protein>
<name>A0ABR2BG61_9ROSI</name>
<proteinExistence type="predicted"/>
<sequence length="100" mass="11741">MLCYNIIGLYKCHIFLEKGMELWTSLSQRNDQFLQCLQGAVTVVVVEEWRLWEEVRLQSLSLHISDITRNADQSRTWMNLKVCSEQEAKWGTQPHTKNVS</sequence>